<dbReference type="Proteomes" id="UP000217790">
    <property type="component" value="Unassembled WGS sequence"/>
</dbReference>
<dbReference type="EMBL" id="KZ293651">
    <property type="protein sequence ID" value="PBK95827.1"/>
    <property type="molecule type" value="Genomic_DNA"/>
</dbReference>
<sequence>MSAWGSRSRDFAGGDGKWMEAYGVDYLRPSCRGSVMNLFTGKWTRVQMTASPIRKVPSLQLEREAFDGPRDCEKGVDVFASRQVDCVHQISLCGAKRLERPTFTSTLCQERWMEAGVYPFEDTNSHHWNTDDIVGGEWRGKLGHLSEGNSIFTVPTCEEIQAWRPMRGKPNEKWLVIVSNRAPWIDVEMGDVTSEEGSTKFVELGRRNLDSSAFYSAPNQSLSFSISRYLQTKGLK</sequence>
<reference evidence="2" key="1">
    <citation type="journal article" date="2017" name="Nat. Ecol. Evol.">
        <title>Genome expansion and lineage-specific genetic innovations in the forest pathogenic fungi Armillaria.</title>
        <authorList>
            <person name="Sipos G."/>
            <person name="Prasanna A.N."/>
            <person name="Walter M.C."/>
            <person name="O'Connor E."/>
            <person name="Balint B."/>
            <person name="Krizsan K."/>
            <person name="Kiss B."/>
            <person name="Hess J."/>
            <person name="Varga T."/>
            <person name="Slot J."/>
            <person name="Riley R."/>
            <person name="Boka B."/>
            <person name="Rigling D."/>
            <person name="Barry K."/>
            <person name="Lee J."/>
            <person name="Mihaltcheva S."/>
            <person name="LaButti K."/>
            <person name="Lipzen A."/>
            <person name="Waldron R."/>
            <person name="Moloney N.M."/>
            <person name="Sperisen C."/>
            <person name="Kredics L."/>
            <person name="Vagvoelgyi C."/>
            <person name="Patrignani A."/>
            <person name="Fitzpatrick D."/>
            <person name="Nagy I."/>
            <person name="Doyle S."/>
            <person name="Anderson J.B."/>
            <person name="Grigoriev I.V."/>
            <person name="Gueldener U."/>
            <person name="Muensterkoetter M."/>
            <person name="Nagy L.G."/>
        </authorList>
    </citation>
    <scope>NUCLEOTIDE SEQUENCE [LARGE SCALE GENOMIC DNA]</scope>
    <source>
        <strain evidence="2">Ar21-2</strain>
    </source>
</reference>
<keyword evidence="2" id="KW-1185">Reference proteome</keyword>
<name>A0A2H3E3B4_ARMGA</name>
<accession>A0A2H3E3B4</accession>
<evidence type="ECO:0000313" key="2">
    <source>
        <dbReference type="Proteomes" id="UP000217790"/>
    </source>
</evidence>
<proteinExistence type="predicted"/>
<protein>
    <submittedName>
        <fullName evidence="1">Uncharacterized protein</fullName>
    </submittedName>
</protein>
<gene>
    <name evidence="1" type="ORF">ARMGADRAFT_1077353</name>
</gene>
<dbReference type="AlphaFoldDB" id="A0A2H3E3B4"/>
<evidence type="ECO:0000313" key="1">
    <source>
        <dbReference type="EMBL" id="PBK95827.1"/>
    </source>
</evidence>
<organism evidence="1 2">
    <name type="scientific">Armillaria gallica</name>
    <name type="common">Bulbous honey fungus</name>
    <name type="synonym">Armillaria bulbosa</name>
    <dbReference type="NCBI Taxonomy" id="47427"/>
    <lineage>
        <taxon>Eukaryota</taxon>
        <taxon>Fungi</taxon>
        <taxon>Dikarya</taxon>
        <taxon>Basidiomycota</taxon>
        <taxon>Agaricomycotina</taxon>
        <taxon>Agaricomycetes</taxon>
        <taxon>Agaricomycetidae</taxon>
        <taxon>Agaricales</taxon>
        <taxon>Marasmiineae</taxon>
        <taxon>Physalacriaceae</taxon>
        <taxon>Armillaria</taxon>
    </lineage>
</organism>
<dbReference type="InParanoid" id="A0A2H3E3B4"/>